<organism evidence="3 4">
    <name type="scientific">Fusarium euwallaceae</name>
    <dbReference type="NCBI Taxonomy" id="1147111"/>
    <lineage>
        <taxon>Eukaryota</taxon>
        <taxon>Fungi</taxon>
        <taxon>Dikarya</taxon>
        <taxon>Ascomycota</taxon>
        <taxon>Pezizomycotina</taxon>
        <taxon>Sordariomycetes</taxon>
        <taxon>Hypocreomycetidae</taxon>
        <taxon>Hypocreales</taxon>
        <taxon>Nectriaceae</taxon>
        <taxon>Fusarium</taxon>
        <taxon>Fusarium solani species complex</taxon>
    </lineage>
</organism>
<proteinExistence type="predicted"/>
<evidence type="ECO:0000256" key="1">
    <source>
        <dbReference type="SAM" id="MobiDB-lite"/>
    </source>
</evidence>
<evidence type="ECO:0000313" key="3">
    <source>
        <dbReference type="EMBL" id="RTE74293.1"/>
    </source>
</evidence>
<keyword evidence="2" id="KW-0472">Membrane</keyword>
<reference evidence="3 4" key="1">
    <citation type="submission" date="2017-06" db="EMBL/GenBank/DDBJ databases">
        <title>Comparative genomic analysis of Ambrosia Fusariam Clade fungi.</title>
        <authorList>
            <person name="Stajich J.E."/>
            <person name="Carrillo J."/>
            <person name="Kijimoto T."/>
            <person name="Eskalen A."/>
            <person name="O'Donnell K."/>
            <person name="Kasson M."/>
        </authorList>
    </citation>
    <scope>NUCLEOTIDE SEQUENCE [LARGE SCALE GENOMIC DNA]</scope>
    <source>
        <strain evidence="3 4">UCR1854</strain>
    </source>
</reference>
<feature type="transmembrane region" description="Helical" evidence="2">
    <location>
        <begin position="232"/>
        <end position="249"/>
    </location>
</feature>
<comment type="caution">
    <text evidence="3">The sequence shown here is derived from an EMBL/GenBank/DDBJ whole genome shotgun (WGS) entry which is preliminary data.</text>
</comment>
<dbReference type="EMBL" id="MIKF01000227">
    <property type="protein sequence ID" value="RTE74293.1"/>
    <property type="molecule type" value="Genomic_DNA"/>
</dbReference>
<feature type="compositionally biased region" description="Basic and acidic residues" evidence="1">
    <location>
        <begin position="131"/>
        <end position="142"/>
    </location>
</feature>
<name>A0A430LF05_9HYPO</name>
<dbReference type="AlphaFoldDB" id="A0A430LF05"/>
<evidence type="ECO:0000256" key="2">
    <source>
        <dbReference type="SAM" id="Phobius"/>
    </source>
</evidence>
<evidence type="ECO:0000313" key="4">
    <source>
        <dbReference type="Proteomes" id="UP000287124"/>
    </source>
</evidence>
<keyword evidence="4" id="KW-1185">Reference proteome</keyword>
<keyword evidence="2" id="KW-1133">Transmembrane helix</keyword>
<protein>
    <submittedName>
        <fullName evidence="3">Uncharacterized protein</fullName>
    </submittedName>
</protein>
<gene>
    <name evidence="3" type="ORF">BHE90_011287</name>
</gene>
<feature type="transmembrane region" description="Helical" evidence="2">
    <location>
        <begin position="210"/>
        <end position="226"/>
    </location>
</feature>
<sequence length="257" mass="28917">MKDTLRPERIPPWLFGALRATDTDECQPVETLQRTPEEVLDFPSNEPTEQPFEGEILYGTRAYGAILYKCLRGILVLICPGIAGNTMIYHGEISILTEDRVRASIISRLRVKPSRSQCPDPEARPGQLDPQKNKNSFEEHGQKASTNGLHPLLELILWCLSMASCWMMERLARPGVSPSVVIFVASIWVYAATTGTAYFIYSDGRPMDRWVLFGGLCGIIGGWILRWNFEKILFRLLPGFILSGLFIGSRRAQRSKA</sequence>
<feature type="transmembrane region" description="Helical" evidence="2">
    <location>
        <begin position="181"/>
        <end position="201"/>
    </location>
</feature>
<accession>A0A430LF05</accession>
<keyword evidence="2" id="KW-0812">Transmembrane</keyword>
<feature type="region of interest" description="Disordered" evidence="1">
    <location>
        <begin position="112"/>
        <end position="143"/>
    </location>
</feature>
<dbReference type="Proteomes" id="UP000287124">
    <property type="component" value="Unassembled WGS sequence"/>
</dbReference>